<sequence length="461" mass="52738">MLPHKKKLDRNKQSKKKKMNEAMKRELNIKLFENEELKGDLELPGEMDKRLKDISTLERRGKSKNINMPIHHKEKKNLSVEDKSNEDEQKHGNNDNKNTLLSSSFLSDNSLVTLKGHKNYVWSVDYLPFDDRHYLCSGSEDNKICVWDIDNAEKLNILNMHSSYVFCVKFSPYHTSPTICSASWDKTIRFWDLKASEEIQILNEHTNGVCSIQFSPFNGGRYLCSGSGDNTIRLWDMEMSKSLHVFNGHEDYVWCVEFSPLQNIDSDNDNVGTIGGAGYTICSGSFDDTVRLWDVETTKELLVFKGHNDRIRCVKYSPYQTNVGDGNMICSGSDDKTIRLWDIRSKKEVQILNGHTHCVYCVEYLPFVSSAYDGIESNCRNIICSGSQDNTIRFWDIRINKQIHEIKGNDEEDDGILSLQFVSLPSKTKRNDLSNGNTNDGSNCVLCYGLKKGSIRIRSET</sequence>
<evidence type="ECO:0000256" key="2">
    <source>
        <dbReference type="ARBA" id="ARBA00022737"/>
    </source>
</evidence>
<feature type="repeat" description="WD" evidence="3">
    <location>
        <begin position="158"/>
        <end position="201"/>
    </location>
</feature>
<proteinExistence type="predicted"/>
<evidence type="ECO:0000313" key="6">
    <source>
        <dbReference type="Proteomes" id="UP000023152"/>
    </source>
</evidence>
<evidence type="ECO:0000256" key="1">
    <source>
        <dbReference type="ARBA" id="ARBA00022574"/>
    </source>
</evidence>
<dbReference type="CDD" id="cd00200">
    <property type="entry name" value="WD40"/>
    <property type="match status" value="1"/>
</dbReference>
<keyword evidence="1 3" id="KW-0853">WD repeat</keyword>
<feature type="compositionally biased region" description="Basic and acidic residues" evidence="4">
    <location>
        <begin position="76"/>
        <end position="94"/>
    </location>
</feature>
<dbReference type="SMART" id="SM00320">
    <property type="entry name" value="WD40"/>
    <property type="match status" value="6"/>
</dbReference>
<dbReference type="InterPro" id="IPR001680">
    <property type="entry name" value="WD40_rpt"/>
</dbReference>
<dbReference type="Gene3D" id="2.130.10.10">
    <property type="entry name" value="YVTN repeat-like/Quinoprotein amine dehydrogenase"/>
    <property type="match status" value="3"/>
</dbReference>
<feature type="region of interest" description="Disordered" evidence="4">
    <location>
        <begin position="1"/>
        <end position="23"/>
    </location>
</feature>
<dbReference type="InterPro" id="IPR036322">
    <property type="entry name" value="WD40_repeat_dom_sf"/>
</dbReference>
<dbReference type="PROSITE" id="PS00678">
    <property type="entry name" value="WD_REPEATS_1"/>
    <property type="match status" value="6"/>
</dbReference>
<feature type="repeat" description="WD" evidence="3">
    <location>
        <begin position="114"/>
        <end position="157"/>
    </location>
</feature>
<feature type="repeat" description="WD" evidence="3">
    <location>
        <begin position="304"/>
        <end position="351"/>
    </location>
</feature>
<feature type="repeat" description="WD" evidence="3">
    <location>
        <begin position="281"/>
        <end position="303"/>
    </location>
</feature>
<dbReference type="EMBL" id="ASPP01003535">
    <property type="protein sequence ID" value="ETO33268.1"/>
    <property type="molecule type" value="Genomic_DNA"/>
</dbReference>
<feature type="repeat" description="WD" evidence="3">
    <location>
        <begin position="202"/>
        <end position="245"/>
    </location>
</feature>
<keyword evidence="2" id="KW-0677">Repeat</keyword>
<dbReference type="OrthoDB" id="364224at2759"/>
<evidence type="ECO:0000313" key="5">
    <source>
        <dbReference type="EMBL" id="ETO33268.1"/>
    </source>
</evidence>
<dbReference type="AlphaFoldDB" id="X6P572"/>
<dbReference type="PANTHER" id="PTHR19879:SF9">
    <property type="entry name" value="TRANSCRIPTION INITIATION FACTOR TFIID SUBUNIT 5"/>
    <property type="match status" value="1"/>
</dbReference>
<dbReference type="InterPro" id="IPR020472">
    <property type="entry name" value="WD40_PAC1"/>
</dbReference>
<protein>
    <submittedName>
        <fullName evidence="5">WD-40 repeat protein</fullName>
    </submittedName>
</protein>
<feature type="repeat" description="WD" evidence="3">
    <location>
        <begin position="381"/>
        <end position="405"/>
    </location>
</feature>
<dbReference type="PANTHER" id="PTHR19879">
    <property type="entry name" value="TRANSCRIPTION INITIATION FACTOR TFIID"/>
    <property type="match status" value="1"/>
</dbReference>
<name>X6P572_RETFI</name>
<feature type="region of interest" description="Disordered" evidence="4">
    <location>
        <begin position="54"/>
        <end position="99"/>
    </location>
</feature>
<reference evidence="5 6" key="1">
    <citation type="journal article" date="2013" name="Curr. Biol.">
        <title>The Genome of the Foraminiferan Reticulomyxa filosa.</title>
        <authorList>
            <person name="Glockner G."/>
            <person name="Hulsmann N."/>
            <person name="Schleicher M."/>
            <person name="Noegel A.A."/>
            <person name="Eichinger L."/>
            <person name="Gallinger C."/>
            <person name="Pawlowski J."/>
            <person name="Sierra R."/>
            <person name="Euteneuer U."/>
            <person name="Pillet L."/>
            <person name="Moustafa A."/>
            <person name="Platzer M."/>
            <person name="Groth M."/>
            <person name="Szafranski K."/>
            <person name="Schliwa M."/>
        </authorList>
    </citation>
    <scope>NUCLEOTIDE SEQUENCE [LARGE SCALE GENOMIC DNA]</scope>
</reference>
<dbReference type="InterPro" id="IPR015943">
    <property type="entry name" value="WD40/YVTN_repeat-like_dom_sf"/>
</dbReference>
<comment type="caution">
    <text evidence="5">The sequence shown here is derived from an EMBL/GenBank/DDBJ whole genome shotgun (WGS) entry which is preliminary data.</text>
</comment>
<evidence type="ECO:0000256" key="3">
    <source>
        <dbReference type="PROSITE-ProRule" id="PRU00221"/>
    </source>
</evidence>
<keyword evidence="6" id="KW-1185">Reference proteome</keyword>
<dbReference type="SUPFAM" id="SSF50978">
    <property type="entry name" value="WD40 repeat-like"/>
    <property type="match status" value="1"/>
</dbReference>
<dbReference type="Proteomes" id="UP000023152">
    <property type="component" value="Unassembled WGS sequence"/>
</dbReference>
<dbReference type="InterPro" id="IPR019775">
    <property type="entry name" value="WD40_repeat_CS"/>
</dbReference>
<dbReference type="PROSITE" id="PS50294">
    <property type="entry name" value="WD_REPEATS_REGION"/>
    <property type="match status" value="4"/>
</dbReference>
<dbReference type="PRINTS" id="PR00320">
    <property type="entry name" value="GPROTEINBRPT"/>
</dbReference>
<dbReference type="Pfam" id="PF00400">
    <property type="entry name" value="WD40"/>
    <property type="match status" value="6"/>
</dbReference>
<evidence type="ECO:0000256" key="4">
    <source>
        <dbReference type="SAM" id="MobiDB-lite"/>
    </source>
</evidence>
<feature type="compositionally biased region" description="Basic residues" evidence="4">
    <location>
        <begin position="1"/>
        <end position="18"/>
    </location>
</feature>
<dbReference type="PROSITE" id="PS50082">
    <property type="entry name" value="WD_REPEATS_2"/>
    <property type="match status" value="6"/>
</dbReference>
<organism evidence="5 6">
    <name type="scientific">Reticulomyxa filosa</name>
    <dbReference type="NCBI Taxonomy" id="46433"/>
    <lineage>
        <taxon>Eukaryota</taxon>
        <taxon>Sar</taxon>
        <taxon>Rhizaria</taxon>
        <taxon>Retaria</taxon>
        <taxon>Foraminifera</taxon>
        <taxon>Monothalamids</taxon>
        <taxon>Reticulomyxidae</taxon>
        <taxon>Reticulomyxa</taxon>
    </lineage>
</organism>
<gene>
    <name evidence="5" type="ORF">RFI_03839</name>
</gene>
<accession>X6P572</accession>